<reference evidence="4" key="1">
    <citation type="submission" date="2015-11" db="EMBL/GenBank/DDBJ databases">
        <authorList>
            <person name="Varghese N."/>
        </authorList>
    </citation>
    <scope>NUCLEOTIDE SEQUENCE [LARGE SCALE GENOMIC DNA]</scope>
</reference>
<dbReference type="SUPFAM" id="SSF110296">
    <property type="entry name" value="Oligoxyloglucan reducing end-specific cellobiohydrolase"/>
    <property type="match status" value="1"/>
</dbReference>
<dbReference type="PANTHER" id="PTHR40050">
    <property type="entry name" value="INNER SPORE COAT PROTEIN H"/>
    <property type="match status" value="1"/>
</dbReference>
<keyword evidence="4" id="KW-1185">Reference proteome</keyword>
<organism evidence="3 4">
    <name type="scientific">Candidatus Thermokryptus mobilis</name>
    <dbReference type="NCBI Taxonomy" id="1643428"/>
    <lineage>
        <taxon>Bacteria</taxon>
        <taxon>Pseudomonadati</taxon>
        <taxon>Candidatus Kryptoniota</taxon>
        <taxon>Candidatus Thermokryptus</taxon>
    </lineage>
</organism>
<dbReference type="AlphaFoldDB" id="A0A0S4N3J9"/>
<name>A0A0S4N3J9_9BACT</name>
<dbReference type="Pfam" id="PF18962">
    <property type="entry name" value="Por_Secre_tail"/>
    <property type="match status" value="1"/>
</dbReference>
<gene>
    <name evidence="3" type="ORF">JGI1_01344</name>
</gene>
<dbReference type="InterPro" id="IPR015943">
    <property type="entry name" value="WD40/YVTN_repeat-like_dom_sf"/>
</dbReference>
<dbReference type="Pfam" id="PF08757">
    <property type="entry name" value="CotH"/>
    <property type="match status" value="1"/>
</dbReference>
<dbReference type="Proteomes" id="UP000320623">
    <property type="component" value="Unassembled WGS sequence"/>
</dbReference>
<dbReference type="PANTHER" id="PTHR40050:SF1">
    <property type="entry name" value="INNER SPORE COAT PROTEIN H"/>
    <property type="match status" value="1"/>
</dbReference>
<proteinExistence type="predicted"/>
<dbReference type="RefSeq" id="WP_140945086.1">
    <property type="nucleotide sequence ID" value="NZ_FAOO01000008.1"/>
</dbReference>
<dbReference type="OrthoDB" id="3235126at2"/>
<evidence type="ECO:0000313" key="4">
    <source>
        <dbReference type="Proteomes" id="UP000320623"/>
    </source>
</evidence>
<dbReference type="NCBIfam" id="TIGR04183">
    <property type="entry name" value="Por_Secre_tail"/>
    <property type="match status" value="1"/>
</dbReference>
<dbReference type="Gene3D" id="2.130.10.10">
    <property type="entry name" value="YVTN repeat-like/Quinoprotein amine dehydrogenase"/>
    <property type="match status" value="1"/>
</dbReference>
<feature type="domain" description="Photosynthesis system II assembly factor Ycf48/Hcf136-like" evidence="1">
    <location>
        <begin position="644"/>
        <end position="711"/>
    </location>
</feature>
<accession>A0A0S4N3J9</accession>
<evidence type="ECO:0000313" key="3">
    <source>
        <dbReference type="EMBL" id="CUU05828.1"/>
    </source>
</evidence>
<dbReference type="InterPro" id="IPR026444">
    <property type="entry name" value="Secre_tail"/>
</dbReference>
<dbReference type="EMBL" id="FAOO01000008">
    <property type="protein sequence ID" value="CUU05828.1"/>
    <property type="molecule type" value="Genomic_DNA"/>
</dbReference>
<dbReference type="InterPro" id="IPR014867">
    <property type="entry name" value="Spore_coat_CotH_CotH2/3/7"/>
</dbReference>
<evidence type="ECO:0000259" key="2">
    <source>
        <dbReference type="Pfam" id="PF18962"/>
    </source>
</evidence>
<feature type="domain" description="Secretion system C-terminal sorting" evidence="2">
    <location>
        <begin position="738"/>
        <end position="813"/>
    </location>
</feature>
<dbReference type="Pfam" id="PF14870">
    <property type="entry name" value="PSII_BNR"/>
    <property type="match status" value="2"/>
</dbReference>
<sequence length="816" mass="94279">MREKIVWDLYKRFGTVTPETYYVNIYINDKNYGLYLFIERINKTFELMPEKYGFNRGGTMYQPYDATHCGDLFIPTDTTDYYRCYEKQFPADSNYSDLIQLINQINTTPTENFHILVDSLFYGDCVTDWLVLNALTSSGDTYNKNYYLYHDSVLNKWLIIPWDYDLTFGRNGDFNLPYPLDLLNDNFTYWYPPNTTGPDNALKSKFFQNPILRARFNQKIDSLLRYEFTEAKMYPYIDSLKNLIKEYVYKDEFKWGTNQEFEEQVEALKYFITARKFYLYKWLSNYWPGEENRATLKITQTDTVYHFVDKIGRLLASVWLYEAIGLDSLTVEVFPDSTAPALPSYVLPDKFVSRFYKITPHPQNARFKLKLRVEYLQEFLSRTEVGSGIADERFLKLHYFDGYSWRELDTKVNAYANTLTVDSLTEKEITGTILCAFLPQEYKQIWNKVDFKTWNKLHKVRFFDDKVGYIIGETSSIYMTTDAGNSWRLFSMGKQIPFKDIAFSDSSVFVVGYQGLLYKSKVADTIWVQIPFVTNNLTRIEFFNRSKYGVILTADSGIYFTRDAGNSWIHLTLDGNDIAMFDTNSFYLARNGSILSVTGSDTASILIAPVNFNLIRRENISGKILLSGDGKVYAGNILNWFESNLGVGIKDAKFIDSLRIFIAGESGRIFYSKDGGKTWHLQPIGSTLDIYSIDFIDSLQGWATGISGLVLSTKSGGITLIQEDKSNIPKKFVLHQNYPNPFNSTTVISFEIPNPGWVAVEIYDVLGRKVKTLYSGHTEPGQYQLHFDAKDIASGVYFYVLRAEKTLIAKKMVLIK</sequence>
<protein>
    <submittedName>
        <fullName evidence="3">Por secretion system C-terminal sorting domain-containing protein</fullName>
    </submittedName>
</protein>
<dbReference type="InterPro" id="IPR028203">
    <property type="entry name" value="PSII_CF48-like_dom"/>
</dbReference>
<dbReference type="Gene3D" id="2.60.40.4070">
    <property type="match status" value="1"/>
</dbReference>
<feature type="domain" description="Photosynthesis system II assembly factor Ycf48/Hcf136-like" evidence="1">
    <location>
        <begin position="440"/>
        <end position="569"/>
    </location>
</feature>
<dbReference type="STRING" id="1643428.GCA_001442855_01316"/>
<evidence type="ECO:0000259" key="1">
    <source>
        <dbReference type="Pfam" id="PF14870"/>
    </source>
</evidence>